<feature type="signal peptide" evidence="1">
    <location>
        <begin position="1"/>
        <end position="20"/>
    </location>
</feature>
<accession>F9W9S9</accession>
<dbReference type="AlphaFoldDB" id="F9W9S9"/>
<evidence type="ECO:0000256" key="1">
    <source>
        <dbReference type="SAM" id="SignalP"/>
    </source>
</evidence>
<reference evidence="3" key="1">
    <citation type="submission" date="2011-07" db="EMBL/GenBank/DDBJ databases">
        <title>Divergent evolution of antigenic variation in African trypanosomes.</title>
        <authorList>
            <person name="Jackson A.P."/>
            <person name="Berry A."/>
            <person name="Allison H.C."/>
            <person name="Burton P."/>
            <person name="Anderson J."/>
            <person name="Aslett M."/>
            <person name="Brown R."/>
            <person name="Corton N."/>
            <person name="Harris D."/>
            <person name="Hauser H."/>
            <person name="Gamble J."/>
            <person name="Gilderthorp R."/>
            <person name="McQuillan J."/>
            <person name="Quail M.A."/>
            <person name="Sanders M."/>
            <person name="Van Tonder A."/>
            <person name="Ginger M.L."/>
            <person name="Donelson J.E."/>
            <person name="Field M.C."/>
            <person name="Barry J.D."/>
            <person name="Berriman M."/>
            <person name="Hertz-Fowler C."/>
        </authorList>
    </citation>
    <scope>NUCLEOTIDE SEQUENCE [LARGE SCALE GENOMIC DNA]</scope>
    <source>
        <strain evidence="3">IL3000</strain>
    </source>
</reference>
<keyword evidence="3" id="KW-1185">Reference proteome</keyword>
<keyword evidence="1" id="KW-0732">Signal</keyword>
<evidence type="ECO:0000313" key="2">
    <source>
        <dbReference type="EMBL" id="CCD13984.1"/>
    </source>
</evidence>
<organism evidence="2 3">
    <name type="scientific">Trypanosoma congolense (strain IL3000)</name>
    <dbReference type="NCBI Taxonomy" id="1068625"/>
    <lineage>
        <taxon>Eukaryota</taxon>
        <taxon>Discoba</taxon>
        <taxon>Euglenozoa</taxon>
        <taxon>Kinetoplastea</taxon>
        <taxon>Metakinetoplastina</taxon>
        <taxon>Trypanosomatida</taxon>
        <taxon>Trypanosomatidae</taxon>
        <taxon>Trypanosoma</taxon>
        <taxon>Nannomonas</taxon>
    </lineage>
</organism>
<name>F9W9S9_TRYCI</name>
<reference evidence="2 3" key="2">
    <citation type="journal article" date="2012" name="Proc. Natl. Acad. Sci. U.S.A.">
        <title>Antigenic diversity is generated by distinct evolutionary mechanisms in African trypanosome species.</title>
        <authorList>
            <person name="Jackson A.P."/>
            <person name="Berry A."/>
            <person name="Aslett M."/>
            <person name="Allison H.C."/>
            <person name="Burton P."/>
            <person name="Vavrova-Anderson J."/>
            <person name="Brown R."/>
            <person name="Browne H."/>
            <person name="Corton N."/>
            <person name="Hauser H."/>
            <person name="Gamble J."/>
            <person name="Gilderthorp R."/>
            <person name="Marcello L."/>
            <person name="McQuillan J."/>
            <person name="Otto T.D."/>
            <person name="Quail M.A."/>
            <person name="Sanders M.J."/>
            <person name="van Tonder A."/>
            <person name="Ginger M.L."/>
            <person name="Field M.C."/>
            <person name="Barry J.D."/>
            <person name="Hertz-Fowler C."/>
            <person name="Berriman M."/>
        </authorList>
    </citation>
    <scope>NUCLEOTIDE SEQUENCE [LARGE SCALE GENOMIC DNA]</scope>
    <source>
        <strain evidence="2 3">IL3000</strain>
    </source>
</reference>
<dbReference type="Proteomes" id="UP000000702">
    <property type="component" value="Unassembled WGS sequence"/>
</dbReference>
<dbReference type="EMBL" id="CAEQ01001342">
    <property type="protein sequence ID" value="CCD13984.1"/>
    <property type="molecule type" value="Genomic_DNA"/>
</dbReference>
<evidence type="ECO:0000313" key="3">
    <source>
        <dbReference type="Proteomes" id="UP000000702"/>
    </source>
</evidence>
<evidence type="ECO:0008006" key="4">
    <source>
        <dbReference type="Google" id="ProtNLM"/>
    </source>
</evidence>
<sequence length="127" mass="14063">MPSVFFLGTLLLFIATESLYRKLSNVLGMRHSLLSDGLKIACTLPSSTLRPGCLVRHTEADPDPACFTKQKTGRGKDSPQKIVKCYNVQPSLNQVRTKITLPLKSERYFYVGRWGVGNNSSSASEKV</sequence>
<protein>
    <recommendedName>
        <fullName evidence="4">T. congolense-specific, cell surface-expressed gene family</fullName>
    </recommendedName>
</protein>
<comment type="caution">
    <text evidence="2">The sequence shown here is derived from an EMBL/GenBank/DDBJ whole genome shotgun (WGS) entry which is preliminary data.</text>
</comment>
<feature type="chain" id="PRO_5003390042" description="T. congolense-specific, cell surface-expressed gene family" evidence="1">
    <location>
        <begin position="21"/>
        <end position="127"/>
    </location>
</feature>
<gene>
    <name evidence="2" type="ORF">TCIL3000_0_46680</name>
</gene>
<proteinExistence type="predicted"/>